<feature type="compositionally biased region" description="Low complexity" evidence="1">
    <location>
        <begin position="70"/>
        <end position="97"/>
    </location>
</feature>
<reference evidence="2 3" key="1">
    <citation type="submission" date="2019-07" db="EMBL/GenBank/DDBJ databases">
        <title>Draft genome assembly of a fouling barnacle, Amphibalanus amphitrite (Darwin, 1854): The first reference genome for Thecostraca.</title>
        <authorList>
            <person name="Kim W."/>
        </authorList>
    </citation>
    <scope>NUCLEOTIDE SEQUENCE [LARGE SCALE GENOMIC DNA]</scope>
    <source>
        <strain evidence="2">SNU_AA5</strain>
        <tissue evidence="2">Soma without cirri and trophi</tissue>
    </source>
</reference>
<accession>A0A6A4VYR3</accession>
<evidence type="ECO:0000256" key="1">
    <source>
        <dbReference type="SAM" id="MobiDB-lite"/>
    </source>
</evidence>
<evidence type="ECO:0000313" key="3">
    <source>
        <dbReference type="Proteomes" id="UP000440578"/>
    </source>
</evidence>
<evidence type="ECO:0000313" key="2">
    <source>
        <dbReference type="EMBL" id="KAF0296510.1"/>
    </source>
</evidence>
<comment type="caution">
    <text evidence="2">The sequence shown here is derived from an EMBL/GenBank/DDBJ whole genome shotgun (WGS) entry which is preliminary data.</text>
</comment>
<dbReference type="Proteomes" id="UP000440578">
    <property type="component" value="Unassembled WGS sequence"/>
</dbReference>
<name>A0A6A4VYR3_AMPAM</name>
<protein>
    <submittedName>
        <fullName evidence="2">Uncharacterized protein</fullName>
    </submittedName>
</protein>
<dbReference type="OrthoDB" id="6085656at2759"/>
<feature type="compositionally biased region" description="Low complexity" evidence="1">
    <location>
        <begin position="41"/>
        <end position="56"/>
    </location>
</feature>
<keyword evidence="3" id="KW-1185">Reference proteome</keyword>
<proteinExistence type="predicted"/>
<sequence>MNHVSKYMQAMEKVATIHGGFPPAPAPTVAPRIITPPLTPPGAAAHPHPAAGTQHPHPLHRPMRVHCELSPAASASYSDLSPSASEASSRVSGSPSPEELVSGDEEKVWRPW</sequence>
<dbReference type="AlphaFoldDB" id="A0A6A4VYR3"/>
<gene>
    <name evidence="2" type="ORF">FJT64_006069</name>
</gene>
<dbReference type="EMBL" id="VIIS01001555">
    <property type="protein sequence ID" value="KAF0296510.1"/>
    <property type="molecule type" value="Genomic_DNA"/>
</dbReference>
<organism evidence="2 3">
    <name type="scientific">Amphibalanus amphitrite</name>
    <name type="common">Striped barnacle</name>
    <name type="synonym">Balanus amphitrite</name>
    <dbReference type="NCBI Taxonomy" id="1232801"/>
    <lineage>
        <taxon>Eukaryota</taxon>
        <taxon>Metazoa</taxon>
        <taxon>Ecdysozoa</taxon>
        <taxon>Arthropoda</taxon>
        <taxon>Crustacea</taxon>
        <taxon>Multicrustacea</taxon>
        <taxon>Cirripedia</taxon>
        <taxon>Thoracica</taxon>
        <taxon>Thoracicalcarea</taxon>
        <taxon>Balanomorpha</taxon>
        <taxon>Balanoidea</taxon>
        <taxon>Balanidae</taxon>
        <taxon>Amphibalaninae</taxon>
        <taxon>Amphibalanus</taxon>
    </lineage>
</organism>
<feature type="region of interest" description="Disordered" evidence="1">
    <location>
        <begin position="27"/>
        <end position="112"/>
    </location>
</feature>